<dbReference type="RefSeq" id="WP_092520669.1">
    <property type="nucleotide sequence ID" value="NZ_FNKO01000001.1"/>
</dbReference>
<dbReference type="EMBL" id="FNKO01000001">
    <property type="protein sequence ID" value="SDQ13711.1"/>
    <property type="molecule type" value="Genomic_DNA"/>
</dbReference>
<feature type="transmembrane region" description="Helical" evidence="10">
    <location>
        <begin position="365"/>
        <end position="385"/>
    </location>
</feature>
<evidence type="ECO:0000256" key="6">
    <source>
        <dbReference type="ARBA" id="ARBA00023136"/>
    </source>
</evidence>
<feature type="transmembrane region" description="Helical" evidence="10">
    <location>
        <begin position="302"/>
        <end position="325"/>
    </location>
</feature>
<dbReference type="CDD" id="cd06173">
    <property type="entry name" value="MFS_MefA_like"/>
    <property type="match status" value="1"/>
</dbReference>
<evidence type="ECO:0000313" key="13">
    <source>
        <dbReference type="Proteomes" id="UP000199301"/>
    </source>
</evidence>
<feature type="region of interest" description="Disordered" evidence="9">
    <location>
        <begin position="394"/>
        <end position="414"/>
    </location>
</feature>
<keyword evidence="3" id="KW-1003">Cell membrane</keyword>
<evidence type="ECO:0000256" key="1">
    <source>
        <dbReference type="ARBA" id="ARBA00004429"/>
    </source>
</evidence>
<feature type="transmembrane region" description="Helical" evidence="10">
    <location>
        <begin position="71"/>
        <end position="90"/>
    </location>
</feature>
<sequence>MRRTGLPALWFSNGVVSTAGTAGFVAIPWFVLEATGSAARVGVVTAAELVGLLLAAALSGPVIDRIGPARIAPACDVAAALCLSAIPVAHASTGLTLWSLTLLTGAFGALREPGQTARRVALPRVVDATGSTVERGAGGMDAAFRAGQLAGAPLAGSALALFDSSGVLWFSAAALLLAALAVLYALWGLPAVDGGERAGLRHEFAAGFGYLRRDRLITWVVVLLDASFMAVFLPTYAARVLHSPVALGVLSGTLGGAALVGNLLFTWLGTRVRRRRALFVLAFALGPVPPHVAMALGAGFPALFGVIAVGGLAAGVINPILATASYERIPVELRGRVLSLTTLVAQMGTPLGVLLGGFAAEGAGLRGTLVCTSLSYAAVLLLPLLGSSWKELDRPEPNEHEVGVTAERRAGAAR</sequence>
<accession>A0A1H0YFG8</accession>
<dbReference type="OrthoDB" id="9793136at2"/>
<evidence type="ECO:0000256" key="8">
    <source>
        <dbReference type="ARBA" id="ARBA00040914"/>
    </source>
</evidence>
<evidence type="ECO:0000256" key="5">
    <source>
        <dbReference type="ARBA" id="ARBA00022989"/>
    </source>
</evidence>
<feature type="transmembrane region" description="Helical" evidence="10">
    <location>
        <begin position="244"/>
        <end position="265"/>
    </location>
</feature>
<feature type="transmembrane region" description="Helical" evidence="10">
    <location>
        <begin position="167"/>
        <end position="187"/>
    </location>
</feature>
<feature type="transmembrane region" description="Helical" evidence="10">
    <location>
        <begin position="38"/>
        <end position="59"/>
    </location>
</feature>
<keyword evidence="2" id="KW-0813">Transport</keyword>
<evidence type="ECO:0000256" key="10">
    <source>
        <dbReference type="SAM" id="Phobius"/>
    </source>
</evidence>
<evidence type="ECO:0000256" key="4">
    <source>
        <dbReference type="ARBA" id="ARBA00022692"/>
    </source>
</evidence>
<feature type="transmembrane region" description="Helical" evidence="10">
    <location>
        <begin position="277"/>
        <end position="296"/>
    </location>
</feature>
<organism evidence="12 13">
    <name type="scientific">Actinopolyspora saharensis</name>
    <dbReference type="NCBI Taxonomy" id="995062"/>
    <lineage>
        <taxon>Bacteria</taxon>
        <taxon>Bacillati</taxon>
        <taxon>Actinomycetota</taxon>
        <taxon>Actinomycetes</taxon>
        <taxon>Actinopolysporales</taxon>
        <taxon>Actinopolysporaceae</taxon>
        <taxon>Actinopolyspora</taxon>
    </lineage>
</organism>
<dbReference type="InterPro" id="IPR020846">
    <property type="entry name" value="MFS_dom"/>
</dbReference>
<reference evidence="13" key="1">
    <citation type="submission" date="2016-10" db="EMBL/GenBank/DDBJ databases">
        <authorList>
            <person name="Varghese N."/>
            <person name="Submissions S."/>
        </authorList>
    </citation>
    <scope>NUCLEOTIDE SEQUENCE [LARGE SCALE GENOMIC DNA]</scope>
    <source>
        <strain evidence="13">DSM 45459</strain>
    </source>
</reference>
<dbReference type="PROSITE" id="PS50850">
    <property type="entry name" value="MFS"/>
    <property type="match status" value="1"/>
</dbReference>
<dbReference type="STRING" id="995062.SAMN04489718_0413"/>
<evidence type="ECO:0000256" key="3">
    <source>
        <dbReference type="ARBA" id="ARBA00022475"/>
    </source>
</evidence>
<evidence type="ECO:0000313" key="12">
    <source>
        <dbReference type="EMBL" id="SDQ13711.1"/>
    </source>
</evidence>
<feature type="transmembrane region" description="Helical" evidence="10">
    <location>
        <begin position="216"/>
        <end position="238"/>
    </location>
</feature>
<keyword evidence="13" id="KW-1185">Reference proteome</keyword>
<keyword evidence="6 10" id="KW-0472">Membrane</keyword>
<dbReference type="Pfam" id="PF07690">
    <property type="entry name" value="MFS_1"/>
    <property type="match status" value="1"/>
</dbReference>
<keyword evidence="5 10" id="KW-1133">Transmembrane helix</keyword>
<feature type="domain" description="Major facilitator superfamily (MFS) profile" evidence="11">
    <location>
        <begin position="174"/>
        <end position="414"/>
    </location>
</feature>
<dbReference type="SUPFAM" id="SSF103473">
    <property type="entry name" value="MFS general substrate transporter"/>
    <property type="match status" value="1"/>
</dbReference>
<dbReference type="InterPro" id="IPR011701">
    <property type="entry name" value="MFS"/>
</dbReference>
<dbReference type="PANTHER" id="PTHR23513">
    <property type="entry name" value="INTEGRAL MEMBRANE EFFLUX PROTEIN-RELATED"/>
    <property type="match status" value="1"/>
</dbReference>
<comment type="similarity">
    <text evidence="7">Belongs to the major facilitator superfamily. Drug:H(+) antiporter-3 (DHA3) (TC 2.A.1.21) family.</text>
</comment>
<dbReference type="Proteomes" id="UP000199301">
    <property type="component" value="Unassembled WGS sequence"/>
</dbReference>
<evidence type="ECO:0000256" key="7">
    <source>
        <dbReference type="ARBA" id="ARBA00038075"/>
    </source>
</evidence>
<name>A0A1H0YFG8_9ACTN</name>
<protein>
    <recommendedName>
        <fullName evidence="8">Multidrug efflux pump Tap</fullName>
    </recommendedName>
</protein>
<feature type="transmembrane region" description="Helical" evidence="10">
    <location>
        <begin position="7"/>
        <end position="32"/>
    </location>
</feature>
<evidence type="ECO:0000259" key="11">
    <source>
        <dbReference type="PROSITE" id="PS50850"/>
    </source>
</evidence>
<comment type="subcellular location">
    <subcellularLocation>
        <location evidence="1">Cell inner membrane</location>
        <topology evidence="1">Multi-pass membrane protein</topology>
    </subcellularLocation>
</comment>
<keyword evidence="4 10" id="KW-0812">Transmembrane</keyword>
<feature type="transmembrane region" description="Helical" evidence="10">
    <location>
        <begin position="337"/>
        <end position="359"/>
    </location>
</feature>
<dbReference type="GO" id="GO:0022857">
    <property type="term" value="F:transmembrane transporter activity"/>
    <property type="evidence" value="ECO:0007669"/>
    <property type="project" value="InterPro"/>
</dbReference>
<dbReference type="GO" id="GO:0005886">
    <property type="term" value="C:plasma membrane"/>
    <property type="evidence" value="ECO:0007669"/>
    <property type="project" value="UniProtKB-SubCell"/>
</dbReference>
<dbReference type="InterPro" id="IPR036259">
    <property type="entry name" value="MFS_trans_sf"/>
</dbReference>
<dbReference type="PANTHER" id="PTHR23513:SF9">
    <property type="entry name" value="ENTEROBACTIN EXPORTER ENTS"/>
    <property type="match status" value="1"/>
</dbReference>
<dbReference type="Gene3D" id="1.20.1250.20">
    <property type="entry name" value="MFS general substrate transporter like domains"/>
    <property type="match status" value="2"/>
</dbReference>
<evidence type="ECO:0000256" key="2">
    <source>
        <dbReference type="ARBA" id="ARBA00022448"/>
    </source>
</evidence>
<evidence type="ECO:0000256" key="9">
    <source>
        <dbReference type="SAM" id="MobiDB-lite"/>
    </source>
</evidence>
<dbReference type="AlphaFoldDB" id="A0A1H0YFG8"/>
<proteinExistence type="inferred from homology"/>
<gene>
    <name evidence="12" type="ORF">SAMN04489718_0413</name>
</gene>